<sequence>LEPISLVHCSFASFDTFEFKVEHFFVRPVASTSMLLVFFFFYDLDEFVLISPADPEARRLVGTTRIRLLLSSIEMALAASACELPMLVSYGNDKLYYGLRLSHGGAVTDLSPSEVLVPDSGLKKIEYTMALASLPHMDAHLVKLRDIFLEKVESREEKPNVSVLQYFRMVKLKFQCPSYAHTGAFFFTSTPYDKVQFVFSPEQVFSEVSLNIEMNLLADAPNLHSQAINNDPEFWQFDLIAQIAPATLLCTRQYHAISSFSLVKLAPIEWSADCVLAEVKHCLLDTVYYVITQALDITDLPKNTESLSRDVLCSDLLQSVSDVSATMPGIPAAYLSPELPSSEALDDHLTRMLGCRYTGATIRTLLITLHLLILRTYPTDVLAVIFGSWCAFLTHLRRIPIFGLFLNPHVGEDSSPGSPIDRALLILSQHPKSTSDHTSSMGSEEEFFDAVEDQVVHHTGTTTQDCPVCCGVLEELASASPSSIAEWITPYVLAHHISLFHRFALPPALTSWYCERLKILRNEVSERTSNYQSLFQPVRDFHRRALCAISLNTFFKYCDHVEALQPLVCELANRLHAWNAYQPSKLSRIEYFNISRAMALPLSPEIRPLFVQGLVNTFGDPPRIPSCVPVCLSEDSVGLPKAELTIHGATLEPFPVYRLVTITANHCLRRPNHKLSGPSQQRLFVCIRNSPTTPEDSLSLKEKLDFVRRGQGDCSDLPTDTDRDEVCHLYFAGCFGEDCDIR</sequence>
<organism evidence="1">
    <name type="scientific">Taenia asiatica</name>
    <name type="common">Asian tapeworm</name>
    <dbReference type="NCBI Taxonomy" id="60517"/>
    <lineage>
        <taxon>Eukaryota</taxon>
        <taxon>Metazoa</taxon>
        <taxon>Spiralia</taxon>
        <taxon>Lophotrochozoa</taxon>
        <taxon>Platyhelminthes</taxon>
        <taxon>Cestoda</taxon>
        <taxon>Eucestoda</taxon>
        <taxon>Cyclophyllidea</taxon>
        <taxon>Taeniidae</taxon>
        <taxon>Taenia</taxon>
    </lineage>
</organism>
<accession>A0A0R3W545</accession>
<name>A0A0R3W545_TAEAS</name>
<dbReference type="AlphaFoldDB" id="A0A0R3W545"/>
<protein>
    <submittedName>
        <fullName evidence="1">UDENN domain-containing protein</fullName>
    </submittedName>
</protein>
<proteinExistence type="predicted"/>
<dbReference type="WBParaSite" id="TASK_0000521501-mRNA-1">
    <property type="protein sequence ID" value="TASK_0000521501-mRNA-1"/>
    <property type="gene ID" value="TASK_0000521501"/>
</dbReference>
<reference evidence="1" key="1">
    <citation type="submission" date="2016-04" db="UniProtKB">
        <authorList>
            <consortium name="WormBaseParasite"/>
        </authorList>
    </citation>
    <scope>IDENTIFICATION</scope>
</reference>
<dbReference type="STRING" id="60517.A0A0R3W545"/>
<evidence type="ECO:0000313" key="1">
    <source>
        <dbReference type="WBParaSite" id="TASK_0000521501-mRNA-1"/>
    </source>
</evidence>